<evidence type="ECO:0000256" key="8">
    <source>
        <dbReference type="PIRSR" id="PIRSR615500-1"/>
    </source>
</evidence>
<keyword evidence="16" id="KW-1185">Reference proteome</keyword>
<dbReference type="GO" id="GO:0005615">
    <property type="term" value="C:extracellular space"/>
    <property type="evidence" value="ECO:0007669"/>
    <property type="project" value="TreeGrafter"/>
</dbReference>
<dbReference type="OrthoDB" id="9798386at2"/>
<dbReference type="InterPro" id="IPR023828">
    <property type="entry name" value="Peptidase_S8_Ser-AS"/>
</dbReference>
<evidence type="ECO:0000259" key="14">
    <source>
        <dbReference type="Pfam" id="PF06280"/>
    </source>
</evidence>
<keyword evidence="6 9" id="KW-0378">Hydrolase</keyword>
<comment type="caution">
    <text evidence="15">The sequence shown here is derived from an EMBL/GenBank/DDBJ whole genome shotgun (WGS) entry which is preliminary data.</text>
</comment>
<reference evidence="15 16" key="1">
    <citation type="submission" date="2019-07" db="EMBL/GenBank/DDBJ databases">
        <title>Whole genome shotgun sequence of Deinococcus cellulosilyticus NBRC 106333.</title>
        <authorList>
            <person name="Hosoyama A."/>
            <person name="Uohara A."/>
            <person name="Ohji S."/>
            <person name="Ichikawa N."/>
        </authorList>
    </citation>
    <scope>NUCLEOTIDE SEQUENCE [LARGE SCALE GENOMIC DNA]</scope>
    <source>
        <strain evidence="15 16">NBRC 106333</strain>
    </source>
</reference>
<organism evidence="15 16">
    <name type="scientific">Deinococcus cellulosilyticus (strain DSM 18568 / NBRC 106333 / KACC 11606 / 5516J-15)</name>
    <dbReference type="NCBI Taxonomy" id="1223518"/>
    <lineage>
        <taxon>Bacteria</taxon>
        <taxon>Thermotogati</taxon>
        <taxon>Deinococcota</taxon>
        <taxon>Deinococci</taxon>
        <taxon>Deinococcales</taxon>
        <taxon>Deinococcaceae</taxon>
        <taxon>Deinococcus</taxon>
    </lineage>
</organism>
<accession>A0A511NC89</accession>
<dbReference type="Gene3D" id="3.40.50.200">
    <property type="entry name" value="Peptidase S8/S53 domain"/>
    <property type="match status" value="1"/>
</dbReference>
<dbReference type="GO" id="GO:0006508">
    <property type="term" value="P:proteolysis"/>
    <property type="evidence" value="ECO:0007669"/>
    <property type="project" value="UniProtKB-KW"/>
</dbReference>
<feature type="active site" description="Charge relay system" evidence="8 9">
    <location>
        <position position="219"/>
    </location>
</feature>
<dbReference type="AlphaFoldDB" id="A0A511NC89"/>
<name>A0A511NC89_DEIC1</name>
<evidence type="ECO:0000256" key="9">
    <source>
        <dbReference type="PROSITE-ProRule" id="PRU01240"/>
    </source>
</evidence>
<keyword evidence="4 9" id="KW-0645">Protease</keyword>
<dbReference type="InterPro" id="IPR010435">
    <property type="entry name" value="C5a/SBT2-like_Fn3"/>
</dbReference>
<evidence type="ECO:0000256" key="6">
    <source>
        <dbReference type="ARBA" id="ARBA00022801"/>
    </source>
</evidence>
<dbReference type="Gene3D" id="2.60.40.1710">
    <property type="entry name" value="Subtilisin-like superfamily"/>
    <property type="match status" value="1"/>
</dbReference>
<dbReference type="PRINTS" id="PR00723">
    <property type="entry name" value="SUBTILISIN"/>
</dbReference>
<evidence type="ECO:0000313" key="16">
    <source>
        <dbReference type="Proteomes" id="UP000321306"/>
    </source>
</evidence>
<dbReference type="SUPFAM" id="SSF52025">
    <property type="entry name" value="PA domain"/>
    <property type="match status" value="1"/>
</dbReference>
<evidence type="ECO:0000256" key="4">
    <source>
        <dbReference type="ARBA" id="ARBA00022670"/>
    </source>
</evidence>
<evidence type="ECO:0000259" key="12">
    <source>
        <dbReference type="Pfam" id="PF00082"/>
    </source>
</evidence>
<dbReference type="GO" id="GO:0016020">
    <property type="term" value="C:membrane"/>
    <property type="evidence" value="ECO:0007669"/>
    <property type="project" value="InterPro"/>
</dbReference>
<feature type="domain" description="PA" evidence="13">
    <location>
        <begin position="380"/>
        <end position="456"/>
    </location>
</feature>
<dbReference type="PROSITE" id="PS00138">
    <property type="entry name" value="SUBTILASE_SER"/>
    <property type="match status" value="1"/>
</dbReference>
<protein>
    <submittedName>
        <fullName evidence="15">Minor extracellular protease vpr</fullName>
    </submittedName>
</protein>
<dbReference type="PROSITE" id="PS00137">
    <property type="entry name" value="SUBTILASE_HIS"/>
    <property type="match status" value="1"/>
</dbReference>
<dbReference type="Pfam" id="PF02225">
    <property type="entry name" value="PA"/>
    <property type="match status" value="1"/>
</dbReference>
<dbReference type="InterPro" id="IPR000209">
    <property type="entry name" value="Peptidase_S8/S53_dom"/>
</dbReference>
<evidence type="ECO:0000256" key="10">
    <source>
        <dbReference type="RuleBase" id="RU003355"/>
    </source>
</evidence>
<proteinExistence type="inferred from homology"/>
<evidence type="ECO:0000256" key="1">
    <source>
        <dbReference type="ARBA" id="ARBA00011073"/>
    </source>
</evidence>
<dbReference type="RefSeq" id="WP_146892214.1">
    <property type="nucleotide sequence ID" value="NZ_BJXB01000072.1"/>
</dbReference>
<dbReference type="InterPro" id="IPR003137">
    <property type="entry name" value="PA_domain"/>
</dbReference>
<dbReference type="InterPro" id="IPR046450">
    <property type="entry name" value="PA_dom_sf"/>
</dbReference>
<dbReference type="PANTHER" id="PTHR43806">
    <property type="entry name" value="PEPTIDASE S8"/>
    <property type="match status" value="1"/>
</dbReference>
<keyword evidence="3" id="KW-0964">Secreted</keyword>
<evidence type="ECO:0000259" key="13">
    <source>
        <dbReference type="Pfam" id="PF02225"/>
    </source>
</evidence>
<dbReference type="PROSITE" id="PS51892">
    <property type="entry name" value="SUBTILASE"/>
    <property type="match status" value="1"/>
</dbReference>
<dbReference type="GO" id="GO:0004252">
    <property type="term" value="F:serine-type endopeptidase activity"/>
    <property type="evidence" value="ECO:0007669"/>
    <property type="project" value="UniProtKB-UniRule"/>
</dbReference>
<feature type="active site" description="Charge relay system" evidence="8 9">
    <location>
        <position position="167"/>
    </location>
</feature>
<gene>
    <name evidence="15" type="primary">vpr</name>
    <name evidence="15" type="ORF">DC3_58210</name>
</gene>
<evidence type="ECO:0000313" key="15">
    <source>
        <dbReference type="EMBL" id="GEM50186.1"/>
    </source>
</evidence>
<evidence type="ECO:0000256" key="7">
    <source>
        <dbReference type="ARBA" id="ARBA00022825"/>
    </source>
</evidence>
<evidence type="ECO:0000256" key="5">
    <source>
        <dbReference type="ARBA" id="ARBA00022729"/>
    </source>
</evidence>
<feature type="chain" id="PRO_5022147196" evidence="11">
    <location>
        <begin position="20"/>
        <end position="858"/>
    </location>
</feature>
<dbReference type="Pfam" id="PF06280">
    <property type="entry name" value="fn3_5"/>
    <property type="match status" value="1"/>
</dbReference>
<dbReference type="Proteomes" id="UP000321306">
    <property type="component" value="Unassembled WGS sequence"/>
</dbReference>
<dbReference type="InterPro" id="IPR022398">
    <property type="entry name" value="Peptidase_S8_His-AS"/>
</dbReference>
<dbReference type="InterPro" id="IPR050131">
    <property type="entry name" value="Peptidase_S8_subtilisin-like"/>
</dbReference>
<dbReference type="InterPro" id="IPR023827">
    <property type="entry name" value="Peptidase_S8_Asp-AS"/>
</dbReference>
<dbReference type="CDD" id="cd04818">
    <property type="entry name" value="PA_subtilisin_1"/>
    <property type="match status" value="1"/>
</dbReference>
<dbReference type="PROSITE" id="PS51257">
    <property type="entry name" value="PROKAR_LIPOPROTEIN"/>
    <property type="match status" value="1"/>
</dbReference>
<dbReference type="SUPFAM" id="SSF52743">
    <property type="entry name" value="Subtilisin-like"/>
    <property type="match status" value="1"/>
</dbReference>
<dbReference type="PANTHER" id="PTHR43806:SF66">
    <property type="entry name" value="SERIN ENDOPEPTIDASE"/>
    <property type="match status" value="1"/>
</dbReference>
<comment type="similarity">
    <text evidence="1 9 10">Belongs to the peptidase S8 family.</text>
</comment>
<dbReference type="InterPro" id="IPR015500">
    <property type="entry name" value="Peptidase_S8_subtilisin-rel"/>
</dbReference>
<feature type="signal peptide" evidence="11">
    <location>
        <begin position="1"/>
        <end position="19"/>
    </location>
</feature>
<dbReference type="EMBL" id="BJXB01000072">
    <property type="protein sequence ID" value="GEM50186.1"/>
    <property type="molecule type" value="Genomic_DNA"/>
</dbReference>
<dbReference type="InterPro" id="IPR036852">
    <property type="entry name" value="Peptidase_S8/S53_dom_sf"/>
</dbReference>
<keyword evidence="5 11" id="KW-0732">Signal</keyword>
<feature type="domain" description="C5a peptidase/Subtilisin-like protease SBT2-like Fn3-like" evidence="14">
    <location>
        <begin position="603"/>
        <end position="703"/>
    </location>
</feature>
<dbReference type="Pfam" id="PF00082">
    <property type="entry name" value="Peptidase_S8"/>
    <property type="match status" value="1"/>
</dbReference>
<dbReference type="Gene3D" id="3.50.30.30">
    <property type="match status" value="1"/>
</dbReference>
<dbReference type="PROSITE" id="PS00136">
    <property type="entry name" value="SUBTILASE_ASP"/>
    <property type="match status" value="1"/>
</dbReference>
<keyword evidence="7 9" id="KW-0720">Serine protease</keyword>
<keyword evidence="2" id="KW-0134">Cell wall</keyword>
<evidence type="ECO:0000256" key="11">
    <source>
        <dbReference type="SAM" id="SignalP"/>
    </source>
</evidence>
<sequence length="858" mass="89944">MKKQPYPSLVLLTLTALLASCGSSVQPTVSPLPVAHAPQGTLNKDLVNQSPGRWFVEFENQAGVQKLSAQSFTRLAAEQGISVKQNYAYSRLFNGVSITTTDQSIGDIASLPGVKAVYPVKLYKLESLKPQPPISPEIDTATSQTGVDVARTELGLTGKGIKVGIIDSGIDVDHPDFKGRIVAQKDFVGDTYNPDPDGEEAPYNPVTKPDPIADDCGGHGTHVAGIVGAKGKVTGVAPDVTFGAYKVFGCEGSTGDDVMLAALEQAQADDMDIINMSIGSFGSWFEDTDPYSKALNKAIQDGLIVVVSAGNNGDLGAFASGFNSALESTIAVANFENVSMMTPFFNANGKAVSLTNATGAAPLPTSGTLEFARTGTSSTTNDACNALPAGSLKGKVALIRRGTCSFHIKTVNAQNAGAAAVVIYNNQPGAISPTVVGTTPITIPVVAVTKEDGEKLDAMIAAGTTTLEWKAGVARFPNPRADLVALSSSYGPNQTLKFKPDLGAPGNLIYSTYPLEKGGYATLSGTSMAAPHVAGAIALMLEAKPSLKGQQEQVRTLLQNHSVPTVFPGTTLLDSTNRQGAGIMNVAHSIVSTTLAEPSRLPLGDVEGTITKTIRVSNRGIKTVTYDIVHQPAVGTVGVQPGKYSDKAATAVLSTNKISIAPGGSAVVSVQITPSAQDANGTVFGGYITMTAAGAATLRVPYMGFKGDYQAEASLTTTYFGYIDPEDKEFYIDTEGTEFNLAEGYKPAVAFHLEYPAEKVVFELVNGQTGQPLYSTGSVISEINHYYRNSTAGGVHIFDWNGSLKAAQLKAGVPVTKVVPDGAYRIQVRALRAAGDAQNPAHWDSWTSPVFYIKNSKN</sequence>
<feature type="domain" description="Peptidase S8/S53" evidence="12">
    <location>
        <begin position="158"/>
        <end position="570"/>
    </location>
</feature>
<evidence type="ECO:0000256" key="3">
    <source>
        <dbReference type="ARBA" id="ARBA00022525"/>
    </source>
</evidence>
<evidence type="ECO:0000256" key="2">
    <source>
        <dbReference type="ARBA" id="ARBA00022512"/>
    </source>
</evidence>
<feature type="active site" description="Charge relay system" evidence="8 9">
    <location>
        <position position="527"/>
    </location>
</feature>